<keyword evidence="14" id="KW-1185">Reference proteome</keyword>
<comment type="similarity">
    <text evidence="2 9">Belongs to the OXA1/ALB3/YidC family.</text>
</comment>
<feature type="transmembrane region" description="Helical" evidence="11">
    <location>
        <begin position="340"/>
        <end position="368"/>
    </location>
</feature>
<feature type="transmembrane region" description="Helical" evidence="11">
    <location>
        <begin position="188"/>
        <end position="208"/>
    </location>
</feature>
<evidence type="ECO:0000256" key="7">
    <source>
        <dbReference type="ARBA" id="ARBA00023128"/>
    </source>
</evidence>
<dbReference type="NCBIfam" id="TIGR03592">
    <property type="entry name" value="yidC_oxa1_cterm"/>
    <property type="match status" value="1"/>
</dbReference>
<feature type="transmembrane region" description="Helical" evidence="11">
    <location>
        <begin position="310"/>
        <end position="328"/>
    </location>
</feature>
<dbReference type="InterPro" id="IPR028055">
    <property type="entry name" value="YidC/Oxa/ALB_C"/>
</dbReference>
<evidence type="ECO:0000256" key="3">
    <source>
        <dbReference type="ARBA" id="ARBA00022692"/>
    </source>
</evidence>
<dbReference type="GO" id="GO:0032977">
    <property type="term" value="F:membrane insertase activity"/>
    <property type="evidence" value="ECO:0007669"/>
    <property type="project" value="InterPro"/>
</dbReference>
<name>A0AAV1ZU42_9ARAC</name>
<evidence type="ECO:0000313" key="14">
    <source>
        <dbReference type="Proteomes" id="UP001497382"/>
    </source>
</evidence>
<evidence type="ECO:0000256" key="8">
    <source>
        <dbReference type="ARBA" id="ARBA00023136"/>
    </source>
</evidence>
<dbReference type="PANTHER" id="PTHR12428">
    <property type="entry name" value="OXA1"/>
    <property type="match status" value="1"/>
</dbReference>
<evidence type="ECO:0000256" key="10">
    <source>
        <dbReference type="SAM" id="MobiDB-lite"/>
    </source>
</evidence>
<evidence type="ECO:0000313" key="13">
    <source>
        <dbReference type="EMBL" id="CAL1275302.1"/>
    </source>
</evidence>
<dbReference type="GO" id="GO:0032979">
    <property type="term" value="P:protein insertion into mitochondrial inner membrane from matrix"/>
    <property type="evidence" value="ECO:0007669"/>
    <property type="project" value="TreeGrafter"/>
</dbReference>
<dbReference type="AlphaFoldDB" id="A0AAV1ZU42"/>
<dbReference type="GO" id="GO:0005743">
    <property type="term" value="C:mitochondrial inner membrane"/>
    <property type="evidence" value="ECO:0007669"/>
    <property type="project" value="UniProtKB-SubCell"/>
</dbReference>
<comment type="subcellular location">
    <subcellularLocation>
        <location evidence="9">Membrane</location>
        <topology evidence="9">Multi-pass membrane protein</topology>
    </subcellularLocation>
    <subcellularLocation>
        <location evidence="1">Mitochondrion inner membrane</location>
        <topology evidence="1">Multi-pass membrane protein</topology>
    </subcellularLocation>
</comment>
<dbReference type="InterPro" id="IPR001708">
    <property type="entry name" value="YidC/ALB3/OXA1/COX18"/>
</dbReference>
<keyword evidence="7" id="KW-0496">Mitochondrion</keyword>
<comment type="caution">
    <text evidence="13">The sequence shown here is derived from an EMBL/GenBank/DDBJ whole genome shotgun (WGS) entry which is preliminary data.</text>
</comment>
<organism evidence="13 14">
    <name type="scientific">Larinioides sclopetarius</name>
    <dbReference type="NCBI Taxonomy" id="280406"/>
    <lineage>
        <taxon>Eukaryota</taxon>
        <taxon>Metazoa</taxon>
        <taxon>Ecdysozoa</taxon>
        <taxon>Arthropoda</taxon>
        <taxon>Chelicerata</taxon>
        <taxon>Arachnida</taxon>
        <taxon>Araneae</taxon>
        <taxon>Araneomorphae</taxon>
        <taxon>Entelegynae</taxon>
        <taxon>Araneoidea</taxon>
        <taxon>Araneidae</taxon>
        <taxon>Larinioides</taxon>
    </lineage>
</organism>
<feature type="domain" description="Membrane insertase YidC/Oxa/ALB C-terminal" evidence="12">
    <location>
        <begin position="188"/>
        <end position="376"/>
    </location>
</feature>
<feature type="region of interest" description="Disordered" evidence="10">
    <location>
        <begin position="437"/>
        <end position="470"/>
    </location>
</feature>
<dbReference type="CDD" id="cd20069">
    <property type="entry name" value="5TM_Oxa1-like"/>
    <property type="match status" value="1"/>
</dbReference>
<sequence>MACNKILSYSKISVVYNFSHKYVKNNSQPFLKLIIKKDPSFKTHQYVACCHYSTVFSNQKSSHRRSNLYGTFKYTTPVSFMSTTLDKNQYHVVITNPQSTTGLSSSVSQLNEETSSTIVNGSSMATDLSSSVATNDLSNVAASLSTDLQTATQYIEPSLASLDLAHWTPVGLIQMLLEYLHVSWDMPWWGAIVASTIVARILLLPILIKTQRNTINMSNFMPQLQYLQAKFGEARKAGNAMEASRYALEITEYMKKHNINPVKSALLPMAQAPVFISFFLGLRAMAKAPVESMQWGGLGWVTDLTIPDPYYILPVMSCTTLYIVLKIGAESGVKMENMKLAKYIFQALPVIVLPFCINFPAAVLYYWVTTNFCTLAIVGCLKIQPVRDYFKLPTQRPIDPKFIMPKKGFVGGVKEAFEDQKVLASIEDRRRMDSMRFKRAGTGPIPRTYSYDPTKPRPANAAVSAKQGKT</sequence>
<keyword evidence="4" id="KW-0999">Mitochondrion inner membrane</keyword>
<evidence type="ECO:0000256" key="9">
    <source>
        <dbReference type="RuleBase" id="RU003945"/>
    </source>
</evidence>
<feature type="transmembrane region" description="Helical" evidence="11">
    <location>
        <begin position="265"/>
        <end position="286"/>
    </location>
</feature>
<keyword evidence="8 11" id="KW-0472">Membrane</keyword>
<evidence type="ECO:0000256" key="5">
    <source>
        <dbReference type="ARBA" id="ARBA00022946"/>
    </source>
</evidence>
<dbReference type="PANTHER" id="PTHR12428:SF66">
    <property type="entry name" value="MITOCHONDRIAL INNER MEMBRANE PROTEIN OXA1L"/>
    <property type="match status" value="1"/>
</dbReference>
<keyword evidence="6 11" id="KW-1133">Transmembrane helix</keyword>
<evidence type="ECO:0000256" key="4">
    <source>
        <dbReference type="ARBA" id="ARBA00022792"/>
    </source>
</evidence>
<evidence type="ECO:0000256" key="2">
    <source>
        <dbReference type="ARBA" id="ARBA00009877"/>
    </source>
</evidence>
<evidence type="ECO:0000256" key="1">
    <source>
        <dbReference type="ARBA" id="ARBA00004448"/>
    </source>
</evidence>
<evidence type="ECO:0000259" key="12">
    <source>
        <dbReference type="Pfam" id="PF02096"/>
    </source>
</evidence>
<keyword evidence="3 9" id="KW-0812">Transmembrane</keyword>
<proteinExistence type="inferred from homology"/>
<protein>
    <recommendedName>
        <fullName evidence="12">Membrane insertase YidC/Oxa/ALB C-terminal domain-containing protein</fullName>
    </recommendedName>
</protein>
<dbReference type="EMBL" id="CAXIEN010000084">
    <property type="protein sequence ID" value="CAL1275302.1"/>
    <property type="molecule type" value="Genomic_DNA"/>
</dbReference>
<dbReference type="Pfam" id="PF02096">
    <property type="entry name" value="60KD_IMP"/>
    <property type="match status" value="1"/>
</dbReference>
<dbReference type="Proteomes" id="UP001497382">
    <property type="component" value="Unassembled WGS sequence"/>
</dbReference>
<accession>A0AAV1ZU42</accession>
<evidence type="ECO:0000256" key="6">
    <source>
        <dbReference type="ARBA" id="ARBA00022989"/>
    </source>
</evidence>
<reference evidence="13 14" key="1">
    <citation type="submission" date="2024-04" db="EMBL/GenBank/DDBJ databases">
        <authorList>
            <person name="Rising A."/>
            <person name="Reimegard J."/>
            <person name="Sonavane S."/>
            <person name="Akerstrom W."/>
            <person name="Nylinder S."/>
            <person name="Hedman E."/>
            <person name="Kallberg Y."/>
        </authorList>
    </citation>
    <scope>NUCLEOTIDE SEQUENCE [LARGE SCALE GENOMIC DNA]</scope>
</reference>
<gene>
    <name evidence="13" type="ORF">LARSCL_LOCUS7995</name>
</gene>
<evidence type="ECO:0000256" key="11">
    <source>
        <dbReference type="SAM" id="Phobius"/>
    </source>
</evidence>
<keyword evidence="5" id="KW-0809">Transit peptide</keyword>